<evidence type="ECO:0000256" key="1">
    <source>
        <dbReference type="SAM" id="SignalP"/>
    </source>
</evidence>
<comment type="caution">
    <text evidence="2">The sequence shown here is derived from an EMBL/GenBank/DDBJ whole genome shotgun (WGS) entry which is preliminary data.</text>
</comment>
<dbReference type="RefSeq" id="XP_040742281.1">
    <property type="nucleotide sequence ID" value="XM_040887883.1"/>
</dbReference>
<dbReference type="EMBL" id="MCFD01000009">
    <property type="protein sequence ID" value="ORX68499.1"/>
    <property type="molecule type" value="Genomic_DNA"/>
</dbReference>
<name>A0A1Y1W4P6_9FUNG</name>
<keyword evidence="3" id="KW-1185">Reference proteome</keyword>
<dbReference type="Proteomes" id="UP000193922">
    <property type="component" value="Unassembled WGS sequence"/>
</dbReference>
<keyword evidence="1" id="KW-0732">Signal</keyword>
<proteinExistence type="predicted"/>
<reference evidence="2 3" key="1">
    <citation type="submission" date="2016-07" db="EMBL/GenBank/DDBJ databases">
        <title>Pervasive Adenine N6-methylation of Active Genes in Fungi.</title>
        <authorList>
            <consortium name="DOE Joint Genome Institute"/>
            <person name="Mondo S.J."/>
            <person name="Dannebaum R.O."/>
            <person name="Kuo R.C."/>
            <person name="Labutti K."/>
            <person name="Haridas S."/>
            <person name="Kuo A."/>
            <person name="Salamov A."/>
            <person name="Ahrendt S.R."/>
            <person name="Lipzen A."/>
            <person name="Sullivan W."/>
            <person name="Andreopoulos W.B."/>
            <person name="Clum A."/>
            <person name="Lindquist E."/>
            <person name="Daum C."/>
            <person name="Ramamoorthy G.K."/>
            <person name="Gryganskyi A."/>
            <person name="Culley D."/>
            <person name="Magnuson J.K."/>
            <person name="James T.Y."/>
            <person name="O'Malley M.A."/>
            <person name="Stajich J.E."/>
            <person name="Spatafora J.W."/>
            <person name="Visel A."/>
            <person name="Grigoriev I.V."/>
        </authorList>
    </citation>
    <scope>NUCLEOTIDE SEQUENCE [LARGE SCALE GENOMIC DNA]</scope>
    <source>
        <strain evidence="2 3">ATCC 12442</strain>
    </source>
</reference>
<organism evidence="2 3">
    <name type="scientific">Linderina pennispora</name>
    <dbReference type="NCBI Taxonomy" id="61395"/>
    <lineage>
        <taxon>Eukaryota</taxon>
        <taxon>Fungi</taxon>
        <taxon>Fungi incertae sedis</taxon>
        <taxon>Zoopagomycota</taxon>
        <taxon>Kickxellomycotina</taxon>
        <taxon>Kickxellomycetes</taxon>
        <taxon>Kickxellales</taxon>
        <taxon>Kickxellaceae</taxon>
        <taxon>Linderina</taxon>
    </lineage>
</organism>
<accession>A0A1Y1W4P6</accession>
<feature type="signal peptide" evidence="1">
    <location>
        <begin position="1"/>
        <end position="21"/>
    </location>
</feature>
<gene>
    <name evidence="2" type="ORF">DL89DRAFT_268331</name>
</gene>
<dbReference type="GeneID" id="63804531"/>
<dbReference type="AlphaFoldDB" id="A0A1Y1W4P6"/>
<sequence length="80" mass="9103">MWFRAVICVSILISFAGFAAAWRDNDDFGHRSDYRGHPPYDDCGGGGRERDRWLCNNAGMQHMCLSMAAYLLITMHCICQ</sequence>
<protein>
    <recommendedName>
        <fullName evidence="4">CBM1 domain-containing protein</fullName>
    </recommendedName>
</protein>
<evidence type="ECO:0008006" key="4">
    <source>
        <dbReference type="Google" id="ProtNLM"/>
    </source>
</evidence>
<feature type="chain" id="PRO_5012779119" description="CBM1 domain-containing protein" evidence="1">
    <location>
        <begin position="22"/>
        <end position="80"/>
    </location>
</feature>
<evidence type="ECO:0000313" key="3">
    <source>
        <dbReference type="Proteomes" id="UP000193922"/>
    </source>
</evidence>
<evidence type="ECO:0000313" key="2">
    <source>
        <dbReference type="EMBL" id="ORX68499.1"/>
    </source>
</evidence>